<dbReference type="AlphaFoldDB" id="A0A8H5HAU0"/>
<comment type="similarity">
    <text evidence="2 8">Belongs to the GDA1/CD39 NTPase family.</text>
</comment>
<evidence type="ECO:0000256" key="6">
    <source>
        <dbReference type="PIRSR" id="PIRSR600407-1"/>
    </source>
</evidence>
<feature type="binding site" evidence="7">
    <location>
        <begin position="361"/>
        <end position="365"/>
    </location>
    <ligand>
        <name>ATP</name>
        <dbReference type="ChEBI" id="CHEBI:30616"/>
    </ligand>
</feature>
<dbReference type="GO" id="GO:0009134">
    <property type="term" value="P:nucleoside diphosphate catabolic process"/>
    <property type="evidence" value="ECO:0007669"/>
    <property type="project" value="TreeGrafter"/>
</dbReference>
<evidence type="ECO:0000313" key="12">
    <source>
        <dbReference type="Proteomes" id="UP000518752"/>
    </source>
</evidence>
<dbReference type="GO" id="GO:0045134">
    <property type="term" value="F:UDP phosphatase activity"/>
    <property type="evidence" value="ECO:0007669"/>
    <property type="project" value="TreeGrafter"/>
</dbReference>
<dbReference type="PROSITE" id="PS01238">
    <property type="entry name" value="GDA1_CD39_NTPASE"/>
    <property type="match status" value="1"/>
</dbReference>
<comment type="subcellular location">
    <subcellularLocation>
        <location evidence="1">Golgi apparatus membrane</location>
        <topology evidence="1">Single-pass type II membrane protein</topology>
    </subcellularLocation>
</comment>
<keyword evidence="3 8" id="KW-0378">Hydrolase</keyword>
<feature type="compositionally biased region" description="Polar residues" evidence="9">
    <location>
        <begin position="70"/>
        <end position="82"/>
    </location>
</feature>
<keyword evidence="7" id="KW-0547">Nucleotide-binding</keyword>
<evidence type="ECO:0000256" key="3">
    <source>
        <dbReference type="ARBA" id="ARBA00022801"/>
    </source>
</evidence>
<comment type="function">
    <text evidence="4">After transfer of sugars to endogenous macromolecular acceptors, the enzyme converts nucleoside diphosphates to nucleoside monophosphates which in turn exit the Golgi lumen in a coupled antiporter reaction, allowing entry of additional nucleotide sugar from the cytosol.</text>
</comment>
<dbReference type="Gene3D" id="3.30.420.150">
    <property type="entry name" value="Exopolyphosphatase. Domain 2"/>
    <property type="match status" value="1"/>
</dbReference>
<accession>A0A8H5HAU0</accession>
<dbReference type="OrthoDB" id="6372431at2759"/>
<proteinExistence type="inferred from homology"/>
<organism evidence="11 12">
    <name type="scientific">Collybiopsis confluens</name>
    <dbReference type="NCBI Taxonomy" id="2823264"/>
    <lineage>
        <taxon>Eukaryota</taxon>
        <taxon>Fungi</taxon>
        <taxon>Dikarya</taxon>
        <taxon>Basidiomycota</taxon>
        <taxon>Agaricomycotina</taxon>
        <taxon>Agaricomycetes</taxon>
        <taxon>Agaricomycetidae</taxon>
        <taxon>Agaricales</taxon>
        <taxon>Marasmiineae</taxon>
        <taxon>Omphalotaceae</taxon>
        <taxon>Collybiopsis</taxon>
    </lineage>
</organism>
<dbReference type="GO" id="GO:0005524">
    <property type="term" value="F:ATP binding"/>
    <property type="evidence" value="ECO:0007669"/>
    <property type="project" value="UniProtKB-KW"/>
</dbReference>
<dbReference type="InterPro" id="IPR000407">
    <property type="entry name" value="GDA1_CD39_NTPase"/>
</dbReference>
<comment type="caution">
    <text evidence="11">The sequence shown here is derived from an EMBL/GenBank/DDBJ whole genome shotgun (WGS) entry which is preliminary data.</text>
</comment>
<evidence type="ECO:0000256" key="2">
    <source>
        <dbReference type="ARBA" id="ARBA00009283"/>
    </source>
</evidence>
<dbReference type="GO" id="GO:0000139">
    <property type="term" value="C:Golgi membrane"/>
    <property type="evidence" value="ECO:0007669"/>
    <property type="project" value="UniProtKB-SubCell"/>
</dbReference>
<evidence type="ECO:0000256" key="1">
    <source>
        <dbReference type="ARBA" id="ARBA00004323"/>
    </source>
</evidence>
<gene>
    <name evidence="11" type="ORF">D9757_007195</name>
</gene>
<reference evidence="11 12" key="1">
    <citation type="journal article" date="2020" name="ISME J.">
        <title>Uncovering the hidden diversity of litter-decomposition mechanisms in mushroom-forming fungi.</title>
        <authorList>
            <person name="Floudas D."/>
            <person name="Bentzer J."/>
            <person name="Ahren D."/>
            <person name="Johansson T."/>
            <person name="Persson P."/>
            <person name="Tunlid A."/>
        </authorList>
    </citation>
    <scope>NUCLEOTIDE SEQUENCE [LARGE SCALE GENOMIC DNA]</scope>
    <source>
        <strain evidence="11 12">CBS 406.79</strain>
    </source>
</reference>
<dbReference type="Proteomes" id="UP000518752">
    <property type="component" value="Unassembled WGS sequence"/>
</dbReference>
<feature type="region of interest" description="Disordered" evidence="9">
    <location>
        <begin position="139"/>
        <end position="187"/>
    </location>
</feature>
<dbReference type="EC" id="3.6.1.42" evidence="5"/>
<dbReference type="PANTHER" id="PTHR11782:SF83">
    <property type="entry name" value="GUANOSINE-DIPHOSPHATASE"/>
    <property type="match status" value="1"/>
</dbReference>
<evidence type="ECO:0000256" key="4">
    <source>
        <dbReference type="ARBA" id="ARBA00037742"/>
    </source>
</evidence>
<keyword evidence="10" id="KW-1133">Transmembrane helix</keyword>
<evidence type="ECO:0000313" key="11">
    <source>
        <dbReference type="EMBL" id="KAF5379893.1"/>
    </source>
</evidence>
<dbReference type="GO" id="GO:0017111">
    <property type="term" value="F:ribonucleoside triphosphate phosphatase activity"/>
    <property type="evidence" value="ECO:0007669"/>
    <property type="project" value="TreeGrafter"/>
</dbReference>
<keyword evidence="10" id="KW-0812">Transmembrane</keyword>
<feature type="compositionally biased region" description="Polar residues" evidence="9">
    <location>
        <begin position="30"/>
        <end position="52"/>
    </location>
</feature>
<keyword evidence="12" id="KW-1185">Reference proteome</keyword>
<feature type="transmembrane region" description="Helical" evidence="10">
    <location>
        <begin position="104"/>
        <end position="122"/>
    </location>
</feature>
<dbReference type="PANTHER" id="PTHR11782">
    <property type="entry name" value="ADENOSINE/GUANOSINE DIPHOSPHATASE"/>
    <property type="match status" value="1"/>
</dbReference>
<keyword evidence="7" id="KW-0067">ATP-binding</keyword>
<sequence>MSFDSHRSASSNHNGSQSYLELDEIGRKPSLTTPSVGHATAISTNTKTPTNHARSRSLLLQEPENRERPVSNTAMAISPRSSNYERLEGGMGPSRMGSNRRIGWKKFAIAGVAIIGLVWFFGPREPAKVMEDWYPNSKETGAVHTKPPLDDVDEVRPPPPPLDSDTKKPSTTSGHPATFEDGSDPSKTTHCTAPFAAHLPLVQYALMIDAGSTGSRIHVYKFNNCGSSPSYEYEVFKQRQPGLSSETWTGAEDAASSLDVLLDEAVRIVPASLRSCTPVAVKATAGLRLLPGSKSKDILDAVTRRINEKYPFKLHEPDGVVIMDGKDEGVYAWITANYLLNTIRIETPPNTPTYAVLDLGGASTQIVFEPTFSGSGATLADGDHKYLLEFAGKTHVLYQHSYLGYGLMRARAHVHQLVDFMASIRNPGDTVPVTIGNPCLAKGTKRKVDIHDDRANTTKTVVMDGEQIGSFDACNRVVELVMAKDSICELKPCSFNGVYQPSILDSFTSGKVLLLSYFFDRIDPFIAAEASSSSASKPNPTDKITVSTIASLAKDVCMGPDTWQTRWGHDSALLSELEMRPEWCLDLTFMHGLLRLGYEFGDERDVVIGKKLQDTELGWCLGATIAMVGAGDLKCRIIE</sequence>
<name>A0A8H5HAU0_9AGAR</name>
<feature type="active site" description="Proton acceptor" evidence="6">
    <location>
        <position position="328"/>
    </location>
</feature>
<feature type="region of interest" description="Disordered" evidence="9">
    <location>
        <begin position="28"/>
        <end position="95"/>
    </location>
</feature>
<evidence type="ECO:0000256" key="9">
    <source>
        <dbReference type="SAM" id="MobiDB-lite"/>
    </source>
</evidence>
<evidence type="ECO:0000256" key="5">
    <source>
        <dbReference type="ARBA" id="ARBA00038903"/>
    </source>
</evidence>
<evidence type="ECO:0000256" key="10">
    <source>
        <dbReference type="SAM" id="Phobius"/>
    </source>
</evidence>
<dbReference type="EMBL" id="JAACJN010000067">
    <property type="protein sequence ID" value="KAF5379893.1"/>
    <property type="molecule type" value="Genomic_DNA"/>
</dbReference>
<evidence type="ECO:0000256" key="7">
    <source>
        <dbReference type="PIRSR" id="PIRSR600407-2"/>
    </source>
</evidence>
<dbReference type="GO" id="GO:0006487">
    <property type="term" value="P:protein N-linked glycosylation"/>
    <property type="evidence" value="ECO:0007669"/>
    <property type="project" value="TreeGrafter"/>
</dbReference>
<dbReference type="Gene3D" id="3.30.420.40">
    <property type="match status" value="1"/>
</dbReference>
<dbReference type="CDD" id="cd24040">
    <property type="entry name" value="ASKHA_NBD_GDA1"/>
    <property type="match status" value="1"/>
</dbReference>
<dbReference type="GO" id="GO:0004382">
    <property type="term" value="F:GDP phosphatase activity"/>
    <property type="evidence" value="ECO:0007669"/>
    <property type="project" value="UniProtKB-EC"/>
</dbReference>
<dbReference type="Pfam" id="PF01150">
    <property type="entry name" value="GDA1_CD39"/>
    <property type="match status" value="1"/>
</dbReference>
<protein>
    <recommendedName>
        <fullName evidence="5">guanosine-diphosphatase</fullName>
        <ecNumber evidence="5">3.6.1.42</ecNumber>
    </recommendedName>
</protein>
<keyword evidence="10" id="KW-0472">Membrane</keyword>
<evidence type="ECO:0000256" key="8">
    <source>
        <dbReference type="RuleBase" id="RU003833"/>
    </source>
</evidence>